<sequence>MSSMHPLPTLTLRFVRAIFYRELILRFRNPSVWLHAIVFFIMVLVLFPLAAGAGLKLLHQIGAAAIWIAALLSVLLGVDSLFRNDVEDGTLEQIVIARHSLTLWVLFKVIVHWLTGGFLLVILSVLSIPLFDFSGAEASVLAITLFLGTPVLTLLAGVAAALTVLLRTNSILVPLISLPLQLPILIFATGAVDVLRAGGDVLPILALLAAGLILAVLFLPFAIASALRLSV</sequence>
<evidence type="ECO:0000313" key="14">
    <source>
        <dbReference type="EMBL" id="AXI02892.1"/>
    </source>
</evidence>
<dbReference type="GO" id="GO:0005886">
    <property type="term" value="C:plasma membrane"/>
    <property type="evidence" value="ECO:0007669"/>
    <property type="project" value="UniProtKB-SubCell"/>
</dbReference>
<keyword evidence="5 12" id="KW-0813">Transport</keyword>
<dbReference type="PRINTS" id="PR01414">
    <property type="entry name" value="CCMBBIOGNSIS"/>
</dbReference>
<keyword evidence="10 13" id="KW-1133">Transmembrane helix</keyword>
<evidence type="ECO:0000256" key="4">
    <source>
        <dbReference type="ARBA" id="ARBA00016452"/>
    </source>
</evidence>
<evidence type="ECO:0000256" key="10">
    <source>
        <dbReference type="ARBA" id="ARBA00022989"/>
    </source>
</evidence>
<comment type="subcellular location">
    <subcellularLocation>
        <location evidence="2">Cell inner membrane</location>
        <topology evidence="2">Multi-pass membrane protein</topology>
    </subcellularLocation>
</comment>
<dbReference type="RefSeq" id="WP_114899002.1">
    <property type="nucleotide sequence ID" value="NZ_CP031222.1"/>
</dbReference>
<evidence type="ECO:0000256" key="2">
    <source>
        <dbReference type="ARBA" id="ARBA00004429"/>
    </source>
</evidence>
<keyword evidence="9 12" id="KW-0201">Cytochrome c-type biogenesis</keyword>
<feature type="transmembrane region" description="Helical" evidence="13">
    <location>
        <begin position="103"/>
        <end position="128"/>
    </location>
</feature>
<dbReference type="InterPro" id="IPR026031">
    <property type="entry name" value="Cyt_c_CcmB_bac"/>
</dbReference>
<dbReference type="PANTHER" id="PTHR30070:SF1">
    <property type="entry name" value="CYTOCHROME C BIOGENESIS B-RELATED"/>
    <property type="match status" value="1"/>
</dbReference>
<proteinExistence type="inferred from homology"/>
<evidence type="ECO:0000256" key="7">
    <source>
        <dbReference type="ARBA" id="ARBA00022519"/>
    </source>
</evidence>
<evidence type="ECO:0000256" key="13">
    <source>
        <dbReference type="SAM" id="Phobius"/>
    </source>
</evidence>
<reference evidence="14 15" key="1">
    <citation type="submission" date="2018-07" db="EMBL/GenBank/DDBJ databases">
        <title>Genome sequencing of Moraxellaceae gen. HYN0046.</title>
        <authorList>
            <person name="Kim M."/>
            <person name="Yi H."/>
        </authorList>
    </citation>
    <scope>NUCLEOTIDE SEQUENCE [LARGE SCALE GENOMIC DNA]</scope>
    <source>
        <strain evidence="14 15">HYN0046</strain>
    </source>
</reference>
<organism evidence="14 15">
    <name type="scientific">Aquirhabdus parva</name>
    <dbReference type="NCBI Taxonomy" id="2283318"/>
    <lineage>
        <taxon>Bacteria</taxon>
        <taxon>Pseudomonadati</taxon>
        <taxon>Pseudomonadota</taxon>
        <taxon>Gammaproteobacteria</taxon>
        <taxon>Moraxellales</taxon>
        <taxon>Moraxellaceae</taxon>
        <taxon>Aquirhabdus</taxon>
    </lineage>
</organism>
<feature type="transmembrane region" description="Helical" evidence="13">
    <location>
        <begin position="61"/>
        <end position="82"/>
    </location>
</feature>
<feature type="transmembrane region" description="Helical" evidence="13">
    <location>
        <begin position="140"/>
        <end position="165"/>
    </location>
</feature>
<evidence type="ECO:0000256" key="3">
    <source>
        <dbReference type="ARBA" id="ARBA00010544"/>
    </source>
</evidence>
<dbReference type="EMBL" id="CP031222">
    <property type="protein sequence ID" value="AXI02892.1"/>
    <property type="molecule type" value="Genomic_DNA"/>
</dbReference>
<accession>A0A345P6I3</accession>
<feature type="transmembrane region" description="Helical" evidence="13">
    <location>
        <begin position="172"/>
        <end position="192"/>
    </location>
</feature>
<dbReference type="InterPro" id="IPR003544">
    <property type="entry name" value="Cyt_c_biogenesis_CcmB"/>
</dbReference>
<evidence type="ECO:0000313" key="15">
    <source>
        <dbReference type="Proteomes" id="UP000253940"/>
    </source>
</evidence>
<evidence type="ECO:0000256" key="1">
    <source>
        <dbReference type="ARBA" id="ARBA00002442"/>
    </source>
</evidence>
<keyword evidence="11 12" id="KW-0472">Membrane</keyword>
<keyword evidence="7 12" id="KW-0997">Cell inner membrane</keyword>
<dbReference type="GO" id="GO:1903607">
    <property type="term" value="P:cytochrome c biosynthetic process"/>
    <property type="evidence" value="ECO:0007669"/>
    <property type="project" value="TreeGrafter"/>
</dbReference>
<dbReference type="Proteomes" id="UP000253940">
    <property type="component" value="Chromosome"/>
</dbReference>
<dbReference type="GO" id="GO:0017004">
    <property type="term" value="P:cytochrome complex assembly"/>
    <property type="evidence" value="ECO:0007669"/>
    <property type="project" value="UniProtKB-KW"/>
</dbReference>
<dbReference type="GO" id="GO:0015232">
    <property type="term" value="F:heme transmembrane transporter activity"/>
    <property type="evidence" value="ECO:0007669"/>
    <property type="project" value="InterPro"/>
</dbReference>
<comment type="function">
    <text evidence="1 12">Required for the export of heme to the periplasm for the biogenesis of c-type cytochromes.</text>
</comment>
<evidence type="ECO:0000256" key="11">
    <source>
        <dbReference type="ARBA" id="ARBA00023136"/>
    </source>
</evidence>
<evidence type="ECO:0000256" key="8">
    <source>
        <dbReference type="ARBA" id="ARBA00022692"/>
    </source>
</evidence>
<comment type="similarity">
    <text evidence="3 12">Belongs to the CcmB/CycW/HelB family.</text>
</comment>
<keyword evidence="8 13" id="KW-0812">Transmembrane</keyword>
<dbReference type="NCBIfam" id="TIGR01190">
    <property type="entry name" value="ccmB"/>
    <property type="match status" value="1"/>
</dbReference>
<dbReference type="Pfam" id="PF03379">
    <property type="entry name" value="CcmB"/>
    <property type="match status" value="1"/>
</dbReference>
<dbReference type="AlphaFoldDB" id="A0A345P6I3"/>
<feature type="transmembrane region" description="Helical" evidence="13">
    <location>
        <begin position="204"/>
        <end position="227"/>
    </location>
</feature>
<evidence type="ECO:0000256" key="5">
    <source>
        <dbReference type="ARBA" id="ARBA00022448"/>
    </source>
</evidence>
<protein>
    <recommendedName>
        <fullName evidence="4 12">Heme exporter protein B</fullName>
    </recommendedName>
</protein>
<evidence type="ECO:0000256" key="9">
    <source>
        <dbReference type="ARBA" id="ARBA00022748"/>
    </source>
</evidence>
<dbReference type="PIRSF" id="PIRSF002764">
    <property type="entry name" value="CcmB"/>
    <property type="match status" value="1"/>
</dbReference>
<evidence type="ECO:0000256" key="12">
    <source>
        <dbReference type="PIRNR" id="PIRNR002764"/>
    </source>
</evidence>
<gene>
    <name evidence="14" type="primary">ccmB</name>
    <name evidence="14" type="ORF">HYN46_08605</name>
</gene>
<feature type="transmembrane region" description="Helical" evidence="13">
    <location>
        <begin position="32"/>
        <end position="55"/>
    </location>
</feature>
<dbReference type="PANTHER" id="PTHR30070">
    <property type="entry name" value="HEME EXPORTER PROTEIN B"/>
    <property type="match status" value="1"/>
</dbReference>
<keyword evidence="6 12" id="KW-1003">Cell membrane</keyword>
<keyword evidence="15" id="KW-1185">Reference proteome</keyword>
<evidence type="ECO:0000256" key="6">
    <source>
        <dbReference type="ARBA" id="ARBA00022475"/>
    </source>
</evidence>
<dbReference type="KEGG" id="mbah:HYN46_08605"/>
<name>A0A345P6I3_9GAMM</name>
<dbReference type="OrthoDB" id="9799895at2"/>